<keyword evidence="8" id="KW-1015">Disulfide bond</keyword>
<evidence type="ECO:0000313" key="11">
    <source>
        <dbReference type="EMBL" id="EMF15004.1"/>
    </source>
</evidence>
<sequence>MTIRRFDCGTTRAKASAHFNATTKFLARNGRRPGQIPAVSKRAAVTPAITIDTYLHLLTTTAAAGTLTPDMATAQVAALNKAYNRIGITFNLVNVSTTVNDTWAIADGTAMDDLKKALRAGSYRDLNLYFHSDPAGGILGTCTLPSQVTAQTTAAEYYTDGCNINGHTMPGGSLTGYNMGMTAVHETGHWLGLLHTFEGYSCDGEGDLISDTPMQSTSTDGCPAKPPKDSCPSKTGVDPIHNYMDYSSDACYSQFTPGQVARIQSLWGTYREGF</sequence>
<dbReference type="AlphaFoldDB" id="M3DAY3"/>
<evidence type="ECO:0000256" key="3">
    <source>
        <dbReference type="ARBA" id="ARBA00022723"/>
    </source>
</evidence>
<feature type="domain" description="Peptidase M43 pregnancy-associated plasma-A" evidence="10">
    <location>
        <begin position="127"/>
        <end position="264"/>
    </location>
</feature>
<evidence type="ECO:0000256" key="4">
    <source>
        <dbReference type="ARBA" id="ARBA00022729"/>
    </source>
</evidence>
<accession>M3DAY3</accession>
<evidence type="ECO:0000313" key="12">
    <source>
        <dbReference type="Proteomes" id="UP000016931"/>
    </source>
</evidence>
<dbReference type="Proteomes" id="UP000016931">
    <property type="component" value="Unassembled WGS sequence"/>
</dbReference>
<dbReference type="GO" id="GO:0008237">
    <property type="term" value="F:metallopeptidase activity"/>
    <property type="evidence" value="ECO:0007669"/>
    <property type="project" value="UniProtKB-KW"/>
</dbReference>
<keyword evidence="7 11" id="KW-0482">Metalloprotease</keyword>
<evidence type="ECO:0000259" key="10">
    <source>
        <dbReference type="Pfam" id="PF05572"/>
    </source>
</evidence>
<dbReference type="OrthoDB" id="536211at2759"/>
<keyword evidence="5" id="KW-0378">Hydrolase</keyword>
<evidence type="ECO:0000256" key="9">
    <source>
        <dbReference type="SAM" id="MobiDB-lite"/>
    </source>
</evidence>
<dbReference type="GeneID" id="27905786"/>
<dbReference type="RefSeq" id="XP_016763125.1">
    <property type="nucleotide sequence ID" value="XM_016908649.1"/>
</dbReference>
<keyword evidence="2 11" id="KW-0645">Protease</keyword>
<keyword evidence="6" id="KW-0862">Zinc</keyword>
<keyword evidence="3" id="KW-0479">Metal-binding</keyword>
<comment type="similarity">
    <text evidence="1">Belongs to the peptidase M43B family.</text>
</comment>
<dbReference type="STRING" id="692275.M3DAY3"/>
<dbReference type="PANTHER" id="PTHR47466:SF1">
    <property type="entry name" value="METALLOPROTEASE MEP1 (AFU_ORTHOLOGUE AFUA_1G07730)-RELATED"/>
    <property type="match status" value="1"/>
</dbReference>
<organism evidence="11 12">
    <name type="scientific">Sphaerulina musiva (strain SO2202)</name>
    <name type="common">Poplar stem canker fungus</name>
    <name type="synonym">Septoria musiva</name>
    <dbReference type="NCBI Taxonomy" id="692275"/>
    <lineage>
        <taxon>Eukaryota</taxon>
        <taxon>Fungi</taxon>
        <taxon>Dikarya</taxon>
        <taxon>Ascomycota</taxon>
        <taxon>Pezizomycotina</taxon>
        <taxon>Dothideomycetes</taxon>
        <taxon>Dothideomycetidae</taxon>
        <taxon>Mycosphaerellales</taxon>
        <taxon>Mycosphaerellaceae</taxon>
        <taxon>Sphaerulina</taxon>
    </lineage>
</organism>
<dbReference type="GO" id="GO:0006508">
    <property type="term" value="P:proteolysis"/>
    <property type="evidence" value="ECO:0007669"/>
    <property type="project" value="UniProtKB-KW"/>
</dbReference>
<evidence type="ECO:0000256" key="8">
    <source>
        <dbReference type="ARBA" id="ARBA00023157"/>
    </source>
</evidence>
<dbReference type="InterPro" id="IPR008754">
    <property type="entry name" value="Peptidase_M43"/>
</dbReference>
<dbReference type="HOGENOM" id="CLU_048726_0_0_1"/>
<protein>
    <submittedName>
        <fullName evidence="11">Metalloprotease</fullName>
    </submittedName>
</protein>
<dbReference type="Gene3D" id="3.40.390.10">
    <property type="entry name" value="Collagenase (Catalytic Domain)"/>
    <property type="match status" value="1"/>
</dbReference>
<proteinExistence type="inferred from homology"/>
<evidence type="ECO:0000256" key="6">
    <source>
        <dbReference type="ARBA" id="ARBA00022833"/>
    </source>
</evidence>
<dbReference type="InterPro" id="IPR024079">
    <property type="entry name" value="MetalloPept_cat_dom_sf"/>
</dbReference>
<keyword evidence="12" id="KW-1185">Reference proteome</keyword>
<dbReference type="SUPFAM" id="SSF55486">
    <property type="entry name" value="Metalloproteases ('zincins'), catalytic domain"/>
    <property type="match status" value="1"/>
</dbReference>
<dbReference type="OMA" id="ECYERFT"/>
<name>M3DAY3_SPHMS</name>
<gene>
    <name evidence="11" type="ORF">SEPMUDRAFT_36825</name>
</gene>
<dbReference type="EMBL" id="KB456261">
    <property type="protein sequence ID" value="EMF15004.1"/>
    <property type="molecule type" value="Genomic_DNA"/>
</dbReference>
<keyword evidence="4" id="KW-0732">Signal</keyword>
<evidence type="ECO:0000256" key="2">
    <source>
        <dbReference type="ARBA" id="ARBA00022670"/>
    </source>
</evidence>
<dbReference type="Pfam" id="PF05572">
    <property type="entry name" value="Peptidase_M43"/>
    <property type="match status" value="1"/>
</dbReference>
<dbReference type="PANTHER" id="PTHR47466">
    <property type="match status" value="1"/>
</dbReference>
<dbReference type="GO" id="GO:0046872">
    <property type="term" value="F:metal ion binding"/>
    <property type="evidence" value="ECO:0007669"/>
    <property type="project" value="UniProtKB-KW"/>
</dbReference>
<reference evidence="11 12" key="1">
    <citation type="journal article" date="2012" name="PLoS Pathog.">
        <title>Diverse lifestyles and strategies of plant pathogenesis encoded in the genomes of eighteen Dothideomycetes fungi.</title>
        <authorList>
            <person name="Ohm R.A."/>
            <person name="Feau N."/>
            <person name="Henrissat B."/>
            <person name="Schoch C.L."/>
            <person name="Horwitz B.A."/>
            <person name="Barry K.W."/>
            <person name="Condon B.J."/>
            <person name="Copeland A.C."/>
            <person name="Dhillon B."/>
            <person name="Glaser F."/>
            <person name="Hesse C.N."/>
            <person name="Kosti I."/>
            <person name="LaButti K."/>
            <person name="Lindquist E.A."/>
            <person name="Lucas S."/>
            <person name="Salamov A.A."/>
            <person name="Bradshaw R.E."/>
            <person name="Ciuffetti L."/>
            <person name="Hamelin R.C."/>
            <person name="Kema G.H.J."/>
            <person name="Lawrence C."/>
            <person name="Scott J.A."/>
            <person name="Spatafora J.W."/>
            <person name="Turgeon B.G."/>
            <person name="de Wit P.J.G.M."/>
            <person name="Zhong S."/>
            <person name="Goodwin S.B."/>
            <person name="Grigoriev I.V."/>
        </authorList>
    </citation>
    <scope>NUCLEOTIDE SEQUENCE [LARGE SCALE GENOMIC DNA]</scope>
    <source>
        <strain evidence="11 12">SO2202</strain>
    </source>
</reference>
<feature type="region of interest" description="Disordered" evidence="9">
    <location>
        <begin position="213"/>
        <end position="233"/>
    </location>
</feature>
<evidence type="ECO:0000256" key="7">
    <source>
        <dbReference type="ARBA" id="ARBA00023049"/>
    </source>
</evidence>
<dbReference type="eggNOG" id="ENOG502QQ7Z">
    <property type="taxonomic scope" value="Eukaryota"/>
</dbReference>
<evidence type="ECO:0000256" key="5">
    <source>
        <dbReference type="ARBA" id="ARBA00022801"/>
    </source>
</evidence>
<dbReference type="CDD" id="cd04275">
    <property type="entry name" value="ZnMc_pappalysin_like"/>
    <property type="match status" value="1"/>
</dbReference>
<evidence type="ECO:0000256" key="1">
    <source>
        <dbReference type="ARBA" id="ARBA00008721"/>
    </source>
</evidence>